<gene>
    <name evidence="2" type="ORF">AXF12_07835</name>
    <name evidence="3" type="ORF">SAMEA44541418_00125</name>
</gene>
<dbReference type="RefSeq" id="WP_066430009.1">
    <property type="nucleotide sequence ID" value="NZ_CP014227.1"/>
</dbReference>
<dbReference type="Proteomes" id="UP000215539">
    <property type="component" value="Chromosome 1"/>
</dbReference>
<name>A0AAX2GUA5_9FLAO</name>
<keyword evidence="4" id="KW-1185">Reference proteome</keyword>
<evidence type="ECO:0000313" key="3">
    <source>
        <dbReference type="EMBL" id="SNV01698.1"/>
    </source>
</evidence>
<protein>
    <submittedName>
        <fullName evidence="3">Uncharacterized protein</fullName>
    </submittedName>
</protein>
<dbReference type="KEGG" id="chg:AXF12_07835"/>
<dbReference type="AlphaFoldDB" id="A0AAX2GUA5"/>
<reference evidence="2 4" key="1">
    <citation type="submission" date="2016-02" db="EMBL/GenBank/DDBJ databases">
        <authorList>
            <person name="Holder M.E."/>
            <person name="Ajami N.J."/>
            <person name="Petrosino J.F."/>
        </authorList>
    </citation>
    <scope>NUCLEOTIDE SEQUENCE [LARGE SCALE GENOMIC DNA]</scope>
    <source>
        <strain evidence="2 4">CCUG 32990</strain>
    </source>
</reference>
<dbReference type="EMBL" id="CP014227">
    <property type="protein sequence ID" value="AMD85430.1"/>
    <property type="molecule type" value="Genomic_DNA"/>
</dbReference>
<evidence type="ECO:0000313" key="2">
    <source>
        <dbReference type="EMBL" id="AMD85430.1"/>
    </source>
</evidence>
<dbReference type="Proteomes" id="UP000065822">
    <property type="component" value="Chromosome"/>
</dbReference>
<sequence>MTDKPTTTTKTQNALSFIAKNKMTILVSAAVLAGVFVVYKVAKRFAGSDDDDHVKGTGSDLDKSKATITEAQSKNYAEQLLDAMNAAYPLWGTDEKTILAVFNQLKNKHDFLMVYHAFGLRDYNGYNSPPKSFWKYLDVYQKRDLVYWLKSELSPSDGEVYKRVKKVVEGSGFTF</sequence>
<evidence type="ECO:0000256" key="1">
    <source>
        <dbReference type="SAM" id="Phobius"/>
    </source>
</evidence>
<keyword evidence="1" id="KW-0812">Transmembrane</keyword>
<reference evidence="3 5" key="2">
    <citation type="submission" date="2017-06" db="EMBL/GenBank/DDBJ databases">
        <authorList>
            <consortium name="Pathogen Informatics"/>
        </authorList>
    </citation>
    <scope>NUCLEOTIDE SEQUENCE [LARGE SCALE GENOMIC DNA]</scope>
    <source>
        <strain evidence="3 5">NCTC12947</strain>
    </source>
</reference>
<keyword evidence="1" id="KW-0472">Membrane</keyword>
<organism evidence="3 5">
    <name type="scientific">Capnocytophaga haemolytica</name>
    <dbReference type="NCBI Taxonomy" id="45243"/>
    <lineage>
        <taxon>Bacteria</taxon>
        <taxon>Pseudomonadati</taxon>
        <taxon>Bacteroidota</taxon>
        <taxon>Flavobacteriia</taxon>
        <taxon>Flavobacteriales</taxon>
        <taxon>Flavobacteriaceae</taxon>
        <taxon>Capnocytophaga</taxon>
    </lineage>
</organism>
<dbReference type="EMBL" id="LT906449">
    <property type="protein sequence ID" value="SNV01698.1"/>
    <property type="molecule type" value="Genomic_DNA"/>
</dbReference>
<accession>A0AAX2GUA5</accession>
<feature type="transmembrane region" description="Helical" evidence="1">
    <location>
        <begin position="23"/>
        <end position="42"/>
    </location>
</feature>
<evidence type="ECO:0000313" key="5">
    <source>
        <dbReference type="Proteomes" id="UP000215539"/>
    </source>
</evidence>
<proteinExistence type="predicted"/>
<keyword evidence="1" id="KW-1133">Transmembrane helix</keyword>
<evidence type="ECO:0000313" key="4">
    <source>
        <dbReference type="Proteomes" id="UP000065822"/>
    </source>
</evidence>